<dbReference type="PIRSF" id="PIRSF030802">
    <property type="entry name" value="UCP030802"/>
    <property type="match status" value="1"/>
</dbReference>
<dbReference type="EMBL" id="BMQM01000020">
    <property type="protein sequence ID" value="GGR64623.1"/>
    <property type="molecule type" value="Genomic_DNA"/>
</dbReference>
<evidence type="ECO:0008006" key="3">
    <source>
        <dbReference type="Google" id="ProtNLM"/>
    </source>
</evidence>
<reference evidence="2" key="1">
    <citation type="journal article" date="2019" name="Int. J. Syst. Evol. Microbiol.">
        <title>The Global Catalogue of Microorganisms (GCM) 10K type strain sequencing project: providing services to taxonomists for standard genome sequencing and annotation.</title>
        <authorList>
            <consortium name="The Broad Institute Genomics Platform"/>
            <consortium name="The Broad Institute Genome Sequencing Center for Infectious Disease"/>
            <person name="Wu L."/>
            <person name="Ma J."/>
        </authorList>
    </citation>
    <scope>NUCLEOTIDE SEQUENCE [LARGE SCALE GENOMIC DNA]</scope>
    <source>
        <strain evidence="2">JCM 31404</strain>
    </source>
</reference>
<sequence>MIVAFVNPRSTLLHAEAGSETDRRSTGLNTLLRQAELIPVTDLDEEGLLAVPAAFTSWQVLLRGAVVIGPDGLEDEGWRRLSLEAQRRSEQAVTLAHQAARHVDQLGQLGMDVTLVSRSGAPLMVRISHPHGLELALRQAATALHEWLADGPLSSALTLEVTPDTVTVLPRDIRVEGAVNYVLGQLSGVTLTVGVSAEHSDRAFMALCDYALLPGDSQLLEQTTQADEPDDLD</sequence>
<accession>A0ABQ2RW41</accession>
<dbReference type="Proteomes" id="UP000634308">
    <property type="component" value="Unassembled WGS sequence"/>
</dbReference>
<gene>
    <name evidence="1" type="ORF">GCM10008959_28520</name>
</gene>
<dbReference type="RefSeq" id="WP_189065659.1">
    <property type="nucleotide sequence ID" value="NZ_BMQM01000020.1"/>
</dbReference>
<comment type="caution">
    <text evidence="1">The sequence shown here is derived from an EMBL/GenBank/DDBJ whole genome shotgun (WGS) entry which is preliminary data.</text>
</comment>
<proteinExistence type="predicted"/>
<evidence type="ECO:0000313" key="1">
    <source>
        <dbReference type="EMBL" id="GGR64623.1"/>
    </source>
</evidence>
<name>A0ABQ2RW41_9DEIO</name>
<organism evidence="1 2">
    <name type="scientific">Deinococcus seoulensis</name>
    <dbReference type="NCBI Taxonomy" id="1837379"/>
    <lineage>
        <taxon>Bacteria</taxon>
        <taxon>Thermotogati</taxon>
        <taxon>Deinococcota</taxon>
        <taxon>Deinococci</taxon>
        <taxon>Deinococcales</taxon>
        <taxon>Deinococcaceae</taxon>
        <taxon>Deinococcus</taxon>
    </lineage>
</organism>
<protein>
    <recommendedName>
        <fullName evidence="3">GspL cytoplasmic actin-ATPase-like domain-containing protein</fullName>
    </recommendedName>
</protein>
<dbReference type="InterPro" id="IPR024197">
    <property type="entry name" value="TPP-like"/>
</dbReference>
<evidence type="ECO:0000313" key="2">
    <source>
        <dbReference type="Proteomes" id="UP000634308"/>
    </source>
</evidence>
<keyword evidence="2" id="KW-1185">Reference proteome</keyword>